<feature type="transmembrane region" description="Helical" evidence="2">
    <location>
        <begin position="12"/>
        <end position="30"/>
    </location>
</feature>
<comment type="caution">
    <text evidence="3">The sequence shown here is derived from an EMBL/GenBank/DDBJ whole genome shotgun (WGS) entry which is preliminary data.</text>
</comment>
<protein>
    <recommendedName>
        <fullName evidence="5">DUF218 domain-containing protein</fullName>
    </recommendedName>
</protein>
<accession>A0A438NIJ4</accession>
<dbReference type="AlphaFoldDB" id="A0A438NIJ4"/>
<keyword evidence="2" id="KW-1133">Transmembrane helix</keyword>
<sequence length="372" mass="41085">MVPRQLRRRLSFFIGVSCTLIFLAYLRMSITKNMTSQYQVDKLGTTSRINPQALIPAPAPAHLIIVACHAIYIGPSLSSTINNKTQYGELPSHNESNWLIEPFQAGETSTYIQHIEAGVRRLAEAVAIEKSSVIGGGLSGGDSSAASSPAILVFSGGATKQAKTSKSEGQSYLDVALEHNLFGVETTPPTLGQRIFVDEYATDSYQNILLSLIQYPLFLRQLASTGNLAAQRLVTSNRPFPTHLTIISHEFKRQRFLKLHLPAIHWRGVTEYIGINPPFDPVEMAEVEEGERVQGFGAWKEDLYGTSDKLTNKRVLRGWDSDGFMKRVLQKYSNPQMADAASSVLFWSGTAKGDDDDDGGRPQFYSGKAPWE</sequence>
<evidence type="ECO:0000256" key="1">
    <source>
        <dbReference type="SAM" id="MobiDB-lite"/>
    </source>
</evidence>
<dbReference type="EMBL" id="NAJM01000002">
    <property type="protein sequence ID" value="RVX75543.1"/>
    <property type="molecule type" value="Genomic_DNA"/>
</dbReference>
<dbReference type="Proteomes" id="UP000288859">
    <property type="component" value="Unassembled WGS sequence"/>
</dbReference>
<keyword evidence="2" id="KW-0472">Membrane</keyword>
<organism evidence="3 4">
    <name type="scientific">Exophiala mesophila</name>
    <name type="common">Black yeast-like fungus</name>
    <dbReference type="NCBI Taxonomy" id="212818"/>
    <lineage>
        <taxon>Eukaryota</taxon>
        <taxon>Fungi</taxon>
        <taxon>Dikarya</taxon>
        <taxon>Ascomycota</taxon>
        <taxon>Pezizomycotina</taxon>
        <taxon>Eurotiomycetes</taxon>
        <taxon>Chaetothyriomycetidae</taxon>
        <taxon>Chaetothyriales</taxon>
        <taxon>Herpotrichiellaceae</taxon>
        <taxon>Exophiala</taxon>
    </lineage>
</organism>
<dbReference type="PANTHER" id="PTHR28110">
    <property type="entry name" value="TRANSMEMBRANE PROTEIN"/>
    <property type="match status" value="1"/>
</dbReference>
<evidence type="ECO:0000313" key="4">
    <source>
        <dbReference type="Proteomes" id="UP000288859"/>
    </source>
</evidence>
<gene>
    <name evidence="3" type="ORF">B0A52_00896</name>
</gene>
<name>A0A438NIJ4_EXOME</name>
<reference evidence="3 4" key="1">
    <citation type="submission" date="2017-03" db="EMBL/GenBank/DDBJ databases">
        <title>Genomes of endolithic fungi from Antarctica.</title>
        <authorList>
            <person name="Coleine C."/>
            <person name="Masonjones S."/>
            <person name="Stajich J.E."/>
        </authorList>
    </citation>
    <scope>NUCLEOTIDE SEQUENCE [LARGE SCALE GENOMIC DNA]</scope>
    <source>
        <strain evidence="3 4">CCFEE 6314</strain>
    </source>
</reference>
<dbReference type="OrthoDB" id="4347at2759"/>
<evidence type="ECO:0000256" key="2">
    <source>
        <dbReference type="SAM" id="Phobius"/>
    </source>
</evidence>
<dbReference type="VEuPathDB" id="FungiDB:PV10_00372"/>
<feature type="region of interest" description="Disordered" evidence="1">
    <location>
        <begin position="351"/>
        <end position="372"/>
    </location>
</feature>
<evidence type="ECO:0000313" key="3">
    <source>
        <dbReference type="EMBL" id="RVX75543.1"/>
    </source>
</evidence>
<keyword evidence="2" id="KW-0812">Transmembrane</keyword>
<dbReference type="PANTHER" id="PTHR28110:SF1">
    <property type="entry name" value="TRANSMEMBRANE PROTEIN"/>
    <property type="match status" value="1"/>
</dbReference>
<dbReference type="GO" id="GO:0005737">
    <property type="term" value="C:cytoplasm"/>
    <property type="evidence" value="ECO:0007669"/>
    <property type="project" value="TreeGrafter"/>
</dbReference>
<proteinExistence type="predicted"/>
<dbReference type="InterPro" id="IPR055323">
    <property type="entry name" value="C57A10.07/YOR238W"/>
</dbReference>
<evidence type="ECO:0008006" key="5">
    <source>
        <dbReference type="Google" id="ProtNLM"/>
    </source>
</evidence>